<dbReference type="EMBL" id="FQZE01000027">
    <property type="protein sequence ID" value="SHJ71005.1"/>
    <property type="molecule type" value="Genomic_DNA"/>
</dbReference>
<sequence>MTRTRIRYQSYQRGIEILEKVIFILKVMVYQSYQRGIEIREFLRYVIK</sequence>
<reference evidence="1 2" key="1">
    <citation type="submission" date="2016-11" db="EMBL/GenBank/DDBJ databases">
        <authorList>
            <person name="Jaros S."/>
            <person name="Januszkiewicz K."/>
            <person name="Wedrychowicz H."/>
        </authorList>
    </citation>
    <scope>NUCLEOTIDE SEQUENCE [LARGE SCALE GENOMIC DNA]</scope>
    <source>
        <strain evidence="1 2">DSM 27063</strain>
    </source>
</reference>
<keyword evidence="2" id="KW-1185">Reference proteome</keyword>
<dbReference type="AlphaFoldDB" id="A0A1M6LIN9"/>
<proteinExistence type="predicted"/>
<accession>A0A1M6LIN9</accession>
<dbReference type="Proteomes" id="UP000184050">
    <property type="component" value="Unassembled WGS sequence"/>
</dbReference>
<gene>
    <name evidence="1" type="ORF">SAMN05444280_1273</name>
</gene>
<organism evidence="1 2">
    <name type="scientific">Tangfeifania diversioriginum</name>
    <dbReference type="NCBI Taxonomy" id="1168035"/>
    <lineage>
        <taxon>Bacteria</taxon>
        <taxon>Pseudomonadati</taxon>
        <taxon>Bacteroidota</taxon>
        <taxon>Bacteroidia</taxon>
        <taxon>Marinilabiliales</taxon>
        <taxon>Prolixibacteraceae</taxon>
        <taxon>Tangfeifania</taxon>
    </lineage>
</organism>
<name>A0A1M6LIN9_9BACT</name>
<evidence type="ECO:0000313" key="1">
    <source>
        <dbReference type="EMBL" id="SHJ71005.1"/>
    </source>
</evidence>
<evidence type="ECO:0000313" key="2">
    <source>
        <dbReference type="Proteomes" id="UP000184050"/>
    </source>
</evidence>
<protein>
    <submittedName>
        <fullName evidence="1">Uncharacterized protein</fullName>
    </submittedName>
</protein>